<name>A0A2W1KKL3_ACIFR</name>
<dbReference type="Proteomes" id="UP000248886">
    <property type="component" value="Unassembled WGS sequence"/>
</dbReference>
<protein>
    <submittedName>
        <fullName evidence="2">Uncharacterized protein</fullName>
    </submittedName>
</protein>
<reference evidence="2 3" key="1">
    <citation type="submission" date="2018-06" db="EMBL/GenBank/DDBJ databases">
        <title>Draft sequence of Acidithiobacillus ferrooxidans CCM 4253.</title>
        <authorList>
            <person name="Moya-Beltran A."/>
            <person name="Castro M."/>
            <person name="Covarrubias P.C."/>
            <person name="Issotta F."/>
            <person name="Janiczek O."/>
            <person name="Mandl M."/>
            <person name="Kucera J."/>
            <person name="Quatrini R."/>
        </authorList>
    </citation>
    <scope>NUCLEOTIDE SEQUENCE [LARGE SCALE GENOMIC DNA]</scope>
    <source>
        <strain evidence="2 3">CCM 4253</strain>
    </source>
</reference>
<comment type="caution">
    <text evidence="2">The sequence shown here is derived from an EMBL/GenBank/DDBJ whole genome shotgun (WGS) entry which is preliminary data.</text>
</comment>
<dbReference type="OrthoDB" id="5312536at2"/>
<evidence type="ECO:0000313" key="3">
    <source>
        <dbReference type="Proteomes" id="UP000248886"/>
    </source>
</evidence>
<keyword evidence="1" id="KW-0732">Signal</keyword>
<feature type="signal peptide" evidence="1">
    <location>
        <begin position="1"/>
        <end position="24"/>
    </location>
</feature>
<dbReference type="AlphaFoldDB" id="A0A2W1KKL3"/>
<dbReference type="EMBL" id="QKQP01000001">
    <property type="protein sequence ID" value="PZD82384.1"/>
    <property type="molecule type" value="Genomic_DNA"/>
</dbReference>
<proteinExistence type="predicted"/>
<evidence type="ECO:0000313" key="2">
    <source>
        <dbReference type="EMBL" id="PZD82384.1"/>
    </source>
</evidence>
<gene>
    <name evidence="2" type="ORF">DN052_05035</name>
</gene>
<organism evidence="2 3">
    <name type="scientific">Acidithiobacillus ferrooxidans</name>
    <name type="common">Thiobacillus ferrooxidans</name>
    <dbReference type="NCBI Taxonomy" id="920"/>
    <lineage>
        <taxon>Bacteria</taxon>
        <taxon>Pseudomonadati</taxon>
        <taxon>Pseudomonadota</taxon>
        <taxon>Acidithiobacillia</taxon>
        <taxon>Acidithiobacillales</taxon>
        <taxon>Acidithiobacillaceae</taxon>
        <taxon>Acidithiobacillus</taxon>
    </lineage>
</organism>
<dbReference type="RefSeq" id="WP_054608696.1">
    <property type="nucleotide sequence ID" value="NZ_AP025160.1"/>
</dbReference>
<feature type="chain" id="PRO_5016121556" evidence="1">
    <location>
        <begin position="25"/>
        <end position="120"/>
    </location>
</feature>
<evidence type="ECO:0000256" key="1">
    <source>
        <dbReference type="SAM" id="SignalP"/>
    </source>
</evidence>
<accession>A0A2W1KKL3</accession>
<sequence>MKKSTAVLVLLAATLLGATPLAFAGGPGSNLPVNTQLHQDAMAIQRATVALQHGAPVAQIKRRVDRIDFALQNVAAQMHITPVKPFVVDANSLFRKRHVTRADLLAALKTDAAFVHRHGG</sequence>